<dbReference type="SMART" id="SM01290">
    <property type="entry name" value="N-glycanase_N"/>
    <property type="match status" value="1"/>
</dbReference>
<dbReference type="RefSeq" id="WP_408085142.1">
    <property type="nucleotide sequence ID" value="NZ_JBELPZ010000010.1"/>
</dbReference>
<dbReference type="EMBL" id="JBELPZ010000010">
    <property type="protein sequence ID" value="MFL9844883.1"/>
    <property type="molecule type" value="Genomic_DNA"/>
</dbReference>
<keyword evidence="6" id="KW-1185">Reference proteome</keyword>
<feature type="chain" id="PRO_5046442124" evidence="3">
    <location>
        <begin position="22"/>
        <end position="459"/>
    </location>
</feature>
<reference evidence="5 6" key="1">
    <citation type="submission" date="2024-06" db="EMBL/GenBank/DDBJ databases">
        <authorList>
            <person name="Kaempfer P."/>
            <person name="Viver T."/>
        </authorList>
    </citation>
    <scope>NUCLEOTIDE SEQUENCE [LARGE SCALE GENOMIC DNA]</scope>
    <source>
        <strain evidence="5 6">ST-119</strain>
    </source>
</reference>
<dbReference type="Pfam" id="PF09112">
    <property type="entry name" value="N-glycanase_N"/>
    <property type="match status" value="1"/>
</dbReference>
<dbReference type="Proteomes" id="UP001629156">
    <property type="component" value="Unassembled WGS sequence"/>
</dbReference>
<gene>
    <name evidence="5" type="ORF">ABS766_10685</name>
</gene>
<proteinExistence type="predicted"/>
<keyword evidence="1 3" id="KW-0732">Signal</keyword>
<feature type="domain" description="Peptide-N-glycosidase F N-terminal" evidence="4">
    <location>
        <begin position="26"/>
        <end position="164"/>
    </location>
</feature>
<dbReference type="InterPro" id="IPR015196">
    <property type="entry name" value="PngaseF_N"/>
</dbReference>
<sequence length="459" mass="51442">MKKTILLFSLFASVFGFHAQAQDPYTVELFDDAVFYSMYEGAVDQPLPPNAIRNNNSSYGIKLTDEVIANFGSSLTLNVQAASLCDNYDRIGNVNLAFVPKGATSYEYNQVTRIELGRFITPFMIPDGDVEVPYTYDISHVVDILHHPILTDNYDFWIELEIYGYQGSATQGGAAAEYPSICPSTRNDVYRGSLQLVSEGTYTEKFIYFQPLCFKYELKDYTLNGTDVLGETVRTLGFHAPAEVTDTKYYFINSNHGSNSGGEEYVRRWHYIYYDNELKLQYKPGGVSCIPFLQYNTQPSCIFYDCSQNPSPLLPDNDAYWYWNNWCPGDKIPTRVVELGVVPEGDHEFKVDVPDATFNGDQGYFPMSVYVMGTTATLSNDEFAVNSFAVYPNPVNDIATINTGNNITAKSFTVLNTLGQSVMNGTGNNINMGQLQNGVYIIKAEFDNGQVLTQKVVKK</sequence>
<protein>
    <submittedName>
        <fullName evidence="5">Peptide-N-glycosidase F-related protein</fullName>
    </submittedName>
</protein>
<evidence type="ECO:0000256" key="1">
    <source>
        <dbReference type="ARBA" id="ARBA00022729"/>
    </source>
</evidence>
<dbReference type="Gene3D" id="2.60.120.230">
    <property type="match status" value="2"/>
</dbReference>
<dbReference type="InterPro" id="IPR008977">
    <property type="entry name" value="PHM/PNGase_F_dom_sf"/>
</dbReference>
<dbReference type="InterPro" id="IPR015197">
    <property type="entry name" value="PngaseF_C"/>
</dbReference>
<dbReference type="Pfam" id="PF09113">
    <property type="entry name" value="N-glycanase_C"/>
    <property type="match status" value="1"/>
</dbReference>
<evidence type="ECO:0000256" key="3">
    <source>
        <dbReference type="SAM" id="SignalP"/>
    </source>
</evidence>
<name>A0ABW8YXF3_9FLAO</name>
<dbReference type="InterPro" id="IPR026444">
    <property type="entry name" value="Secre_tail"/>
</dbReference>
<accession>A0ABW8YXF3</accession>
<dbReference type="InterPro" id="IPR014784">
    <property type="entry name" value="Cu2_ascorb_mOase-like_C"/>
</dbReference>
<dbReference type="SUPFAM" id="SSF49742">
    <property type="entry name" value="PHM/PNGase F"/>
    <property type="match status" value="1"/>
</dbReference>
<evidence type="ECO:0000313" key="5">
    <source>
        <dbReference type="EMBL" id="MFL9844883.1"/>
    </source>
</evidence>
<keyword evidence="2" id="KW-1015">Disulfide bond</keyword>
<evidence type="ECO:0000259" key="4">
    <source>
        <dbReference type="SMART" id="SM01290"/>
    </source>
</evidence>
<feature type="signal peptide" evidence="3">
    <location>
        <begin position="1"/>
        <end position="21"/>
    </location>
</feature>
<dbReference type="Pfam" id="PF18962">
    <property type="entry name" value="Por_Secre_tail"/>
    <property type="match status" value="1"/>
</dbReference>
<dbReference type="NCBIfam" id="TIGR04183">
    <property type="entry name" value="Por_Secre_tail"/>
    <property type="match status" value="1"/>
</dbReference>
<comment type="caution">
    <text evidence="5">The sequence shown here is derived from an EMBL/GenBank/DDBJ whole genome shotgun (WGS) entry which is preliminary data.</text>
</comment>
<evidence type="ECO:0000256" key="2">
    <source>
        <dbReference type="ARBA" id="ARBA00023157"/>
    </source>
</evidence>
<organism evidence="5 6">
    <name type="scientific">Flavobacterium rhizosphaerae</name>
    <dbReference type="NCBI Taxonomy" id="3163298"/>
    <lineage>
        <taxon>Bacteria</taxon>
        <taxon>Pseudomonadati</taxon>
        <taxon>Bacteroidota</taxon>
        <taxon>Flavobacteriia</taxon>
        <taxon>Flavobacteriales</taxon>
        <taxon>Flavobacteriaceae</taxon>
        <taxon>Flavobacterium</taxon>
    </lineage>
</organism>
<evidence type="ECO:0000313" key="6">
    <source>
        <dbReference type="Proteomes" id="UP001629156"/>
    </source>
</evidence>